<dbReference type="Proteomes" id="UP000050342">
    <property type="component" value="Unassembled WGS sequence"/>
</dbReference>
<gene>
    <name evidence="1" type="ORF">AQS70_03625</name>
</gene>
<dbReference type="EMBL" id="LLWH01000198">
    <property type="protein sequence ID" value="KQB52419.1"/>
    <property type="molecule type" value="Genomic_DNA"/>
</dbReference>
<evidence type="ECO:0000313" key="1">
    <source>
        <dbReference type="EMBL" id="KQB52419.1"/>
    </source>
</evidence>
<protein>
    <submittedName>
        <fullName evidence="1">Uncharacterized protein</fullName>
    </submittedName>
</protein>
<dbReference type="RefSeq" id="WP_055104096.1">
    <property type="nucleotide sequence ID" value="NZ_LLWH01000198.1"/>
</dbReference>
<evidence type="ECO:0000313" key="2">
    <source>
        <dbReference type="Proteomes" id="UP000050342"/>
    </source>
</evidence>
<name>A0A0Q1CDM8_9PSED</name>
<proteinExistence type="predicted"/>
<sequence length="496" mass="55370">MSSAKLNQLPLTMEAPWTHPEPLTDIPDGETNLLHCSAWSDVNNPLRVVFKAWYEFPHDSGTERVDIFLDDDEDNIIESRTWSLPIAVDDYFIEIGANKLLDGEHKLSYIMTNFNGLPARSYPYTLTIDKTQPQLATDSTLIFPPEVSPPNSLTATYLADQVNNDQVLATIPDYTEKKVGDVITWYWASSDTDVEVVDTLTLKIDDITGGLPQLAFSGSMIRNSGDGKRYAYYQIEDRAGNVSLDSEHIELQVQATLTPRNLPAPKIKEASGTGNTVILDPMNARQGVTFVIPETQDIHPGEKVRVLWGREGKPGYYVSEWVELPLDRLISVLKAYMPQNMGYSFTVKYQVQIMDGSANQGIDSKTLTVNMNMVQSSGLPYAVCASTSVSIGNFPVDGLDVTLELEWFWILPGQYVRIWAHGVSGIQPAAEFVLEAGLEATEANMGDTITWKITAADLAPFKIPSELTVVTVFSFDDKETWMKEDQDRKYFLDLEK</sequence>
<accession>A0A0Q1CDM8</accession>
<dbReference type="OrthoDB" id="7031383at2"/>
<dbReference type="AlphaFoldDB" id="A0A0Q1CDM8"/>
<reference evidence="1 2" key="1">
    <citation type="submission" date="2015-10" db="EMBL/GenBank/DDBJ databases">
        <title>Pseudomonas helleri sp. nov. and Pseudomonas weihenstephanensis sp. nov., isolated from raw cows milk.</title>
        <authorList>
            <person name="Von Neubeck M."/>
            <person name="Huptas C."/>
            <person name="Wenning M."/>
            <person name="Scherer S."/>
        </authorList>
    </citation>
    <scope>NUCLEOTIDE SEQUENCE [LARGE SCALE GENOMIC DNA]</scope>
    <source>
        <strain evidence="1 2">BSTT44</strain>
    </source>
</reference>
<comment type="caution">
    <text evidence="1">The sequence shown here is derived from an EMBL/GenBank/DDBJ whole genome shotgun (WGS) entry which is preliminary data.</text>
</comment>
<keyword evidence="2" id="KW-1185">Reference proteome</keyword>
<organism evidence="1 2">
    <name type="scientific">Pseudomonas endophytica</name>
    <dbReference type="NCBI Taxonomy" id="1563157"/>
    <lineage>
        <taxon>Bacteria</taxon>
        <taxon>Pseudomonadati</taxon>
        <taxon>Pseudomonadota</taxon>
        <taxon>Gammaproteobacteria</taxon>
        <taxon>Pseudomonadales</taxon>
        <taxon>Pseudomonadaceae</taxon>
        <taxon>Pseudomonas</taxon>
    </lineage>
</organism>